<evidence type="ECO:0000313" key="2">
    <source>
        <dbReference type="EMBL" id="BBC81379.1"/>
    </source>
</evidence>
<dbReference type="GO" id="GO:0009236">
    <property type="term" value="P:cobalamin biosynthetic process"/>
    <property type="evidence" value="ECO:0007669"/>
    <property type="project" value="InterPro"/>
</dbReference>
<gene>
    <name evidence="2" type="ORF">AcetOrient_orf04585</name>
</gene>
<proteinExistence type="predicted"/>
<dbReference type="EMBL" id="AP018515">
    <property type="protein sequence ID" value="BBC81379.1"/>
    <property type="molecule type" value="Genomic_DNA"/>
</dbReference>
<organism evidence="2 3">
    <name type="scientific">Acetobacter orientalis</name>
    <dbReference type="NCBI Taxonomy" id="146474"/>
    <lineage>
        <taxon>Bacteria</taxon>
        <taxon>Pseudomonadati</taxon>
        <taxon>Pseudomonadota</taxon>
        <taxon>Alphaproteobacteria</taxon>
        <taxon>Acetobacterales</taxon>
        <taxon>Acetobacteraceae</taxon>
        <taxon>Acetobacter</taxon>
    </lineage>
</organism>
<evidence type="ECO:0000313" key="3">
    <source>
        <dbReference type="Proteomes" id="UP000270034"/>
    </source>
</evidence>
<dbReference type="InterPro" id="IPR002750">
    <property type="entry name" value="CobE/GbiG_C"/>
</dbReference>
<dbReference type="InterPro" id="IPR036518">
    <property type="entry name" value="CobE/GbiG_C_sf"/>
</dbReference>
<protein>
    <submittedName>
        <fullName evidence="2">Cobalamin (Vitamin B12) biosynthesis protein CbiG</fullName>
    </submittedName>
</protein>
<dbReference type="Proteomes" id="UP000270034">
    <property type="component" value="Chromosome"/>
</dbReference>
<name>A0A2Z5ZM19_9PROT</name>
<feature type="domain" description="CobE/GbiG C-terminal" evidence="1">
    <location>
        <begin position="12"/>
        <end position="130"/>
    </location>
</feature>
<dbReference type="Pfam" id="PF01890">
    <property type="entry name" value="CbiG_C"/>
    <property type="match status" value="1"/>
</dbReference>
<sequence>MGCLETHPSMSVVVGFGWRSGASSATALALLRTVMGHYAVQKLDMLALPDFKQHDRVAQELTLRCGMDVVWVTKQSMSVVQPLCLTYSASVAQKVGVASVAEACALVVAGAGGRLYGPRMVQGGVTCALAQGV</sequence>
<dbReference type="AlphaFoldDB" id="A0A2Z5ZM19"/>
<accession>A0A2Z5ZM19</accession>
<reference evidence="2 3" key="1">
    <citation type="submission" date="2018-02" db="EMBL/GenBank/DDBJ databases">
        <title>Acetobacter orientalis genome.</title>
        <authorList>
            <person name="Nakashima N."/>
            <person name="Tamura T."/>
        </authorList>
    </citation>
    <scope>NUCLEOTIDE SEQUENCE [LARGE SCALE GENOMIC DNA]</scope>
    <source>
        <strain evidence="2 3">FAN1</strain>
    </source>
</reference>
<dbReference type="SUPFAM" id="SSF159664">
    <property type="entry name" value="CobE/GbiG C-terminal domain-like"/>
    <property type="match status" value="1"/>
</dbReference>
<dbReference type="Gene3D" id="3.30.420.180">
    <property type="entry name" value="CobE/GbiG C-terminal domain"/>
    <property type="match status" value="1"/>
</dbReference>
<dbReference type="KEGG" id="aot:AcetOri_orf04585"/>
<evidence type="ECO:0000259" key="1">
    <source>
        <dbReference type="Pfam" id="PF01890"/>
    </source>
</evidence>